<comment type="caution">
    <text evidence="4">The sequence shown here is derived from an EMBL/GenBank/DDBJ whole genome shotgun (WGS) entry which is preliminary data.</text>
</comment>
<dbReference type="InterPro" id="IPR011453">
    <property type="entry name" value="DUF1559"/>
</dbReference>
<evidence type="ECO:0000313" key="5">
    <source>
        <dbReference type="Proteomes" id="UP000601435"/>
    </source>
</evidence>
<dbReference type="Proteomes" id="UP000601435">
    <property type="component" value="Unassembled WGS sequence"/>
</dbReference>
<gene>
    <name evidence="4" type="ORF">SNEC2469_LOCUS1579</name>
</gene>
<evidence type="ECO:0000313" key="4">
    <source>
        <dbReference type="EMBL" id="CAE7201521.1"/>
    </source>
</evidence>
<dbReference type="AlphaFoldDB" id="A0A812JAT3"/>
<accession>A0A812JAT3</accession>
<feature type="transmembrane region" description="Helical" evidence="2">
    <location>
        <begin position="788"/>
        <end position="811"/>
    </location>
</feature>
<feature type="transmembrane region" description="Helical" evidence="2">
    <location>
        <begin position="156"/>
        <end position="178"/>
    </location>
</feature>
<organism evidence="4 5">
    <name type="scientific">Symbiodinium necroappetens</name>
    <dbReference type="NCBI Taxonomy" id="1628268"/>
    <lineage>
        <taxon>Eukaryota</taxon>
        <taxon>Sar</taxon>
        <taxon>Alveolata</taxon>
        <taxon>Dinophyceae</taxon>
        <taxon>Suessiales</taxon>
        <taxon>Symbiodiniaceae</taxon>
        <taxon>Symbiodinium</taxon>
    </lineage>
</organism>
<dbReference type="InterPro" id="IPR027558">
    <property type="entry name" value="Pre_pil_HX9DG_C"/>
</dbReference>
<proteinExistence type="predicted"/>
<keyword evidence="2" id="KW-1133">Transmembrane helix</keyword>
<feature type="domain" description="DUF1559" evidence="3">
    <location>
        <begin position="515"/>
        <end position="654"/>
    </location>
</feature>
<dbReference type="EMBL" id="CAJNJA010005913">
    <property type="protein sequence ID" value="CAE7201521.1"/>
    <property type="molecule type" value="Genomic_DNA"/>
</dbReference>
<feature type="transmembrane region" description="Helical" evidence="2">
    <location>
        <begin position="836"/>
        <end position="855"/>
    </location>
</feature>
<protein>
    <recommendedName>
        <fullName evidence="3">DUF1559 domain-containing protein</fullName>
    </recommendedName>
</protein>
<evidence type="ECO:0000256" key="2">
    <source>
        <dbReference type="SAM" id="Phobius"/>
    </source>
</evidence>
<dbReference type="OrthoDB" id="10659301at2759"/>
<feature type="domain" description="DUF1559" evidence="3">
    <location>
        <begin position="196"/>
        <end position="337"/>
    </location>
</feature>
<dbReference type="PANTHER" id="PTHR30093">
    <property type="entry name" value="GENERAL SECRETION PATHWAY PROTEIN G"/>
    <property type="match status" value="1"/>
</dbReference>
<name>A0A812JAT3_9DINO</name>
<dbReference type="PANTHER" id="PTHR30093:SF2">
    <property type="entry name" value="TYPE II SECRETION SYSTEM PROTEIN H"/>
    <property type="match status" value="1"/>
</dbReference>
<evidence type="ECO:0000259" key="3">
    <source>
        <dbReference type="Pfam" id="PF07596"/>
    </source>
</evidence>
<feature type="transmembrane region" description="Helical" evidence="2">
    <location>
        <begin position="397"/>
        <end position="415"/>
    </location>
</feature>
<keyword evidence="2" id="KW-0812">Transmembrane</keyword>
<feature type="domain" description="DUF1559" evidence="3">
    <location>
        <begin position="667"/>
        <end position="705"/>
    </location>
</feature>
<feature type="transmembrane region" description="Helical" evidence="2">
    <location>
        <begin position="107"/>
        <end position="125"/>
    </location>
</feature>
<dbReference type="Pfam" id="PF07596">
    <property type="entry name" value="SBP_bac_10"/>
    <property type="match status" value="5"/>
</dbReference>
<keyword evidence="2" id="KW-0472">Membrane</keyword>
<feature type="region of interest" description="Disordered" evidence="1">
    <location>
        <begin position="29"/>
        <end position="51"/>
    </location>
</feature>
<feature type="transmembrane region" description="Helical" evidence="2">
    <location>
        <begin position="61"/>
        <end position="87"/>
    </location>
</feature>
<sequence length="1089" mass="121070">MLFLDGSGKFINENIDPEILKALATPHGKAMTTDPETTGPGSTSSEQSTPQKSVDWIARGISVLTLAGFMACLGVMLPFVIGFHLLFGWVAYLKRVLSTQTLVVSQLVWLIVFLALIVVTLHLLLKQGYHWSQRLQSADPDAAPLNSWPKQWTCSVLLFLLILAGSGVAVVEIGRQFWSMTTGDEKLVTAYNSYNAARRSASKNNLKQIGLALHNYHDLHDRLPPGGIFNQTGKPQHSWMTQILPYVDQAPLYNKVDFHQPWTAADNRDIFTTELDVYQIPGPRLNRKEPELPHGYQPAGYAANARVLNVNSGLNFKEIKDGLSNTLLAGEVNSQLKAWGDPTNFRDPALGINAHPRGFGGPFKGGANCLLGDGSARFINENIDPAVLKALATPNGVVYPFRVGYHLLAGWYLYLQRVGNSLSRSPTQVVWCVVILIFMGAVLHLLLKRGYRLRFQSENSSAVWQPRWTCTILALLLLLLGSSFAVTELTQQVWALATSQERISFAFDSQGGWKREQSGDQLAELGLALHSHQDVYGHFPAGGTFDQTGQPQHSWLTHLLPFLGEERLYRQIDLDQPWSADANRLPFQQPLYYCLNPGLRETYRWGAEGEPTSAGYQPAQYAANSHVMNANAAPGFQEISDGSSNTLLAGEVNAQFKAWGDPTNFRDPTRGINADPHGFGGPFQGGAQFLMVDGSVRFINEDIDPAILKALATPDDDFNKTGRDVAETEITWGYRLTRLETLGLLLILIAALGFFQIMFPLLLGFLFLTGWAVYLWRFLSLWTFTVPQFLWCCGLLLAVALVAHLLLNGLYQRIQSTRVDHLQTAVTTKWEKRWTASLLVLVLSLTGFSFALLGLKHTVQELVTTNERLLLVHKGRGRYRRNETRYHLKQLGLAMHNYHDTMSRFPPGGIFDPAGQPQHSWTTQLLPFLDQAYLYNQIDFEQPWTATDNRPHFENRLPVLQNPKLNYDYQPGDLRRDNAHRLKPAHYAANSHVFNVNSGSNIQEISDGTANTLLAGEVNSQIKAWGDPTNFRDPTRGINADPQGFGSPSTGGVYFLLGDGSVRFINEDIDPAVLKALATPDGGEPVGEY</sequence>
<dbReference type="NCBIfam" id="TIGR04294">
    <property type="entry name" value="pre_pil_HX9DG"/>
    <property type="match status" value="3"/>
</dbReference>
<feature type="domain" description="DUF1559" evidence="3">
    <location>
        <begin position="880"/>
        <end position="1019"/>
    </location>
</feature>
<feature type="compositionally biased region" description="Polar residues" evidence="1">
    <location>
        <begin position="34"/>
        <end position="51"/>
    </location>
</feature>
<keyword evidence="5" id="KW-1185">Reference proteome</keyword>
<feature type="transmembrane region" description="Helical" evidence="2">
    <location>
        <begin position="427"/>
        <end position="446"/>
    </location>
</feature>
<feature type="transmembrane region" description="Helical" evidence="2">
    <location>
        <begin position="742"/>
        <end position="768"/>
    </location>
</feature>
<reference evidence="4" key="1">
    <citation type="submission" date="2021-02" db="EMBL/GenBank/DDBJ databases">
        <authorList>
            <person name="Dougan E. K."/>
            <person name="Rhodes N."/>
            <person name="Thang M."/>
            <person name="Chan C."/>
        </authorList>
    </citation>
    <scope>NUCLEOTIDE SEQUENCE</scope>
</reference>
<feature type="domain" description="DUF1559" evidence="3">
    <location>
        <begin position="1033"/>
        <end position="1071"/>
    </location>
</feature>
<evidence type="ECO:0000256" key="1">
    <source>
        <dbReference type="SAM" id="MobiDB-lite"/>
    </source>
</evidence>